<feature type="coiled-coil region" evidence="2">
    <location>
        <begin position="88"/>
        <end position="126"/>
    </location>
</feature>
<feature type="domain" description="RRM" evidence="3">
    <location>
        <begin position="11"/>
        <end position="90"/>
    </location>
</feature>
<proteinExistence type="predicted"/>
<dbReference type="Gene3D" id="3.30.70.330">
    <property type="match status" value="2"/>
</dbReference>
<dbReference type="GO" id="GO:0003723">
    <property type="term" value="F:RNA binding"/>
    <property type="evidence" value="ECO:0007669"/>
    <property type="project" value="UniProtKB-UniRule"/>
</dbReference>
<keyword evidence="2" id="KW-0175">Coiled coil</keyword>
<dbReference type="KEGG" id="asau:88175320"/>
<evidence type="ECO:0000256" key="1">
    <source>
        <dbReference type="PROSITE-ProRule" id="PRU00176"/>
    </source>
</evidence>
<dbReference type="Proteomes" id="UP001338582">
    <property type="component" value="Chromosome 5"/>
</dbReference>
<keyword evidence="5" id="KW-1185">Reference proteome</keyword>
<dbReference type="EMBL" id="CP138898">
    <property type="protein sequence ID" value="WPK26891.1"/>
    <property type="molecule type" value="Genomic_DNA"/>
</dbReference>
<gene>
    <name evidence="4" type="ORF">PUMCH_004259</name>
</gene>
<protein>
    <recommendedName>
        <fullName evidence="3">RRM domain-containing protein</fullName>
    </recommendedName>
</protein>
<dbReference type="GeneID" id="88175320"/>
<feature type="domain" description="RRM" evidence="3">
    <location>
        <begin position="154"/>
        <end position="226"/>
    </location>
</feature>
<dbReference type="SUPFAM" id="SSF54928">
    <property type="entry name" value="RNA-binding domain, RBD"/>
    <property type="match status" value="2"/>
</dbReference>
<reference evidence="4 5" key="1">
    <citation type="submission" date="2023-10" db="EMBL/GenBank/DDBJ databases">
        <title>Draft Genome Sequence of Candida saopaulonensis from a very Premature Infant with Sepsis.</title>
        <authorList>
            <person name="Ning Y."/>
            <person name="Dai R."/>
            <person name="Xiao M."/>
            <person name="Xu Y."/>
            <person name="Yan Q."/>
            <person name="Zhang L."/>
        </authorList>
    </citation>
    <scope>NUCLEOTIDE SEQUENCE [LARGE SCALE GENOMIC DNA]</scope>
    <source>
        <strain evidence="4 5">19XY460</strain>
    </source>
</reference>
<sequence length="226" mass="26041">MVDIQTKPPHSTLYVSNINEAISKTKLSYVLNRIFGRYGEVVDVRVRRSLKMKGQAFVTYKDARSCEKALSKLQGRPVFKKPIHIVYAHFASDKCLELNQELEELNKRKEQRNKKQEEETKIASEMLHQKQLSSKTPEVTESQLKLWKLLPPHKVLLLQNLTSESLESSFIEEAFDGFAGFEKVRLIKFRKLAFIDFDLESQATQCLKDIDASKFGAEALLTYAKK</sequence>
<dbReference type="InterPro" id="IPR050907">
    <property type="entry name" value="SRSF"/>
</dbReference>
<evidence type="ECO:0000259" key="3">
    <source>
        <dbReference type="PROSITE" id="PS50102"/>
    </source>
</evidence>
<organism evidence="4 5">
    <name type="scientific">Australozyma saopauloensis</name>
    <dbReference type="NCBI Taxonomy" id="291208"/>
    <lineage>
        <taxon>Eukaryota</taxon>
        <taxon>Fungi</taxon>
        <taxon>Dikarya</taxon>
        <taxon>Ascomycota</taxon>
        <taxon>Saccharomycotina</taxon>
        <taxon>Pichiomycetes</taxon>
        <taxon>Metschnikowiaceae</taxon>
        <taxon>Australozyma</taxon>
    </lineage>
</organism>
<dbReference type="InterPro" id="IPR000504">
    <property type="entry name" value="RRM_dom"/>
</dbReference>
<dbReference type="RefSeq" id="XP_062879270.1">
    <property type="nucleotide sequence ID" value="XM_063023200.1"/>
</dbReference>
<dbReference type="InterPro" id="IPR012677">
    <property type="entry name" value="Nucleotide-bd_a/b_plait_sf"/>
</dbReference>
<accession>A0AAX4HEE3</accession>
<evidence type="ECO:0000256" key="2">
    <source>
        <dbReference type="SAM" id="Coils"/>
    </source>
</evidence>
<dbReference type="PROSITE" id="PS50102">
    <property type="entry name" value="RRM"/>
    <property type="match status" value="2"/>
</dbReference>
<dbReference type="Pfam" id="PF00076">
    <property type="entry name" value="RRM_1"/>
    <property type="match status" value="1"/>
</dbReference>
<dbReference type="AlphaFoldDB" id="A0AAX4HEE3"/>
<dbReference type="InterPro" id="IPR035979">
    <property type="entry name" value="RBD_domain_sf"/>
</dbReference>
<name>A0AAX4HEE3_9ASCO</name>
<keyword evidence="1" id="KW-0694">RNA-binding</keyword>
<evidence type="ECO:0000313" key="4">
    <source>
        <dbReference type="EMBL" id="WPK26891.1"/>
    </source>
</evidence>
<dbReference type="SMART" id="SM00360">
    <property type="entry name" value="RRM"/>
    <property type="match status" value="2"/>
</dbReference>
<evidence type="ECO:0000313" key="5">
    <source>
        <dbReference type="Proteomes" id="UP001338582"/>
    </source>
</evidence>
<dbReference type="PANTHER" id="PTHR23147">
    <property type="entry name" value="SERINE/ARGININE RICH SPLICING FACTOR"/>
    <property type="match status" value="1"/>
</dbReference>